<feature type="coiled-coil region" evidence="1">
    <location>
        <begin position="23"/>
        <end position="82"/>
    </location>
</feature>
<feature type="compositionally biased region" description="Basic residues" evidence="2">
    <location>
        <begin position="1150"/>
        <end position="1162"/>
    </location>
</feature>
<feature type="compositionally biased region" description="Polar residues" evidence="2">
    <location>
        <begin position="2519"/>
        <end position="2529"/>
    </location>
</feature>
<feature type="compositionally biased region" description="Basic and acidic residues" evidence="2">
    <location>
        <begin position="2301"/>
        <end position="2310"/>
    </location>
</feature>
<feature type="compositionally biased region" description="Low complexity" evidence="2">
    <location>
        <begin position="1548"/>
        <end position="1558"/>
    </location>
</feature>
<feature type="compositionally biased region" description="Basic and acidic residues" evidence="2">
    <location>
        <begin position="1370"/>
        <end position="1400"/>
    </location>
</feature>
<feature type="compositionally biased region" description="Low complexity" evidence="2">
    <location>
        <begin position="478"/>
        <end position="488"/>
    </location>
</feature>
<feature type="compositionally biased region" description="Basic residues" evidence="2">
    <location>
        <begin position="1492"/>
        <end position="1502"/>
    </location>
</feature>
<evidence type="ECO:0000313" key="3">
    <source>
        <dbReference type="EMBL" id="CEM55654.1"/>
    </source>
</evidence>
<reference evidence="3" key="1">
    <citation type="submission" date="2014-11" db="EMBL/GenBank/DDBJ databases">
        <authorList>
            <person name="Otto D Thomas"/>
            <person name="Naeem Raeece"/>
        </authorList>
    </citation>
    <scope>NUCLEOTIDE SEQUENCE</scope>
</reference>
<feature type="region of interest" description="Disordered" evidence="2">
    <location>
        <begin position="247"/>
        <end position="269"/>
    </location>
</feature>
<feature type="compositionally biased region" description="Basic and acidic residues" evidence="2">
    <location>
        <begin position="2064"/>
        <end position="2073"/>
    </location>
</feature>
<feature type="compositionally biased region" description="Basic and acidic residues" evidence="2">
    <location>
        <begin position="658"/>
        <end position="669"/>
    </location>
</feature>
<feature type="region of interest" description="Disordered" evidence="2">
    <location>
        <begin position="2294"/>
        <end position="2347"/>
    </location>
</feature>
<feature type="compositionally biased region" description="Basic and acidic residues" evidence="2">
    <location>
        <begin position="617"/>
        <end position="637"/>
    </location>
</feature>
<feature type="region of interest" description="Disordered" evidence="2">
    <location>
        <begin position="2021"/>
        <end position="2119"/>
    </location>
</feature>
<feature type="compositionally biased region" description="Basic and acidic residues" evidence="2">
    <location>
        <begin position="1639"/>
        <end position="1655"/>
    </location>
</feature>
<accession>A0A0G4IEY2</accession>
<feature type="compositionally biased region" description="Polar residues" evidence="2">
    <location>
        <begin position="2333"/>
        <end position="2342"/>
    </location>
</feature>
<feature type="compositionally biased region" description="Basic and acidic residues" evidence="2">
    <location>
        <begin position="1432"/>
        <end position="1447"/>
    </location>
</feature>
<feature type="compositionally biased region" description="Basic and acidic residues" evidence="2">
    <location>
        <begin position="2231"/>
        <end position="2240"/>
    </location>
</feature>
<feature type="region of interest" description="Disordered" evidence="2">
    <location>
        <begin position="1277"/>
        <end position="1558"/>
    </location>
</feature>
<feature type="non-terminal residue" evidence="3">
    <location>
        <position position="1"/>
    </location>
</feature>
<feature type="compositionally biased region" description="Acidic residues" evidence="2">
    <location>
        <begin position="930"/>
        <end position="939"/>
    </location>
</feature>
<sequence length="2529" mass="273597">LPSLMPSDPDTMNPEVLERMDNLSSLQEQIIQLTKMEREIEEDGERQKEELDRAISAKSQELNLLRIQVETQEMEFERLRKQTESEEQFLARVKTKMHDIAPEDEEEEEINTAEANVADPKYLAVWQAVQTLVPRWAAASVCAVREASLMQTKNVTRNSNEENLSASASLWSQFSKLFETDDLPEEEDLARLLSGVRDSLPQAGFLRERLVGLVEDEESVPARLVVGDPVEALPSLLRHVAQNPRRLRFPKDPNSKKEMENAQQQTDPVSFRGEVRLPQSIIYKCLYAWAHWGLSIGGGEEEGGAAKVSSVEVCAEEQLEYSVGVLCSNEDSKERRWDLPGAASVPRDFRGFIQWKPLGGGRTVERLEVRGRRHLSLDSCLEKYIERAARGGAARKGPAAVPLPTALRMGVSAAEIGRQQAEAQAEASGDRDENDREKEGEGGEDASEHSSRGEEAGRAVTPTDPELPTDDIKTPTEPLSGSGPLNPPLSVAASVADLLVESALHDNEAMSDSKAGGSETEREGRSGRKGDSSARGKMGARLAAGSNDSHAHSGGPCPICSIVPADLIRMCEKLSPEERAQLPEILLHALQGAMITQTELDAMIDDVIGGEGETDTEEVKRVGRDSTEDESSKDTDRGGNTGTDFMSGSPGPDLDDGEAQRERDRDPLKGVEVWAEKAIPPASRGTSHANLSGDQAATEALAGDRRGKPAVRRGSDTDTDRMGQKRTSDPLVTSPSAARGRGRFGQSKTAGAFIQQGPGPASLAEKFRRSSAVELRQTFHPDMTPSKGTGDVPVDDGKRASICFPMIAPEDFRPPKAVKEEAEDGTEQWRLEFIPWRGRRRLSRVRNSNDSTEGVLSNEGEGGEVNSGEQKKAEEGEALESAISRYIARAKLQKEIVAEGKAAHRERIRRKKAEMRQKAKVDTVSTACQTEEEEEEEEEPKEKGREEHQQPTIQDVIQAVPAPVPEKADASIQCEILTATPVAAENSADTLDPPQDSSGSPKESKELEDMEVESEGEGGAEQGNGVEIPQREKSQERADAGANRSVSSPSLEIKASAEEEDTTADVPTVNNRAPPFKRQGVQTEPSWDEIVLQAAGELVRPSPASVQTASNKLRHAVSTLQFEGDEEQTQDAGEGDNQVYGNIAVLAAMRGKKKQSIKKPQQKKSEAQTENRKNTLRVRQSEKPTVGERETETGRRQHQFRAAEGAVTHGQTQTSRRQTSAPSEASSSSSSSDPSSEEEGRSPNRRGSAVASPERSKKAAGFLANFLPETAIDQLSAETHKRKKQRASMIARTPWLPGVSASPGLDGNRRQTVMTGVIRDQEGMETLESVVPISDSDSLSSSSSGESSHSQRTGGGRKKAGGRRRKGARRKTEEGKVRASGEKVEVAPRDDLPGGDTHDPTHRRRPNNKASVVNLYDAAATPKPRGSVGFEQRGENEKAGDVPKTDQGHPPSVPPAPKASGGKSLSSQVPKGSWRALCPSATLTDGVAPAVGKKRRRRRRRDPKNMFMNMKGRLGPEDEEGMGSHGRAESTLQQNGVIDGEREDDLSDSSSSSTLSVSILEDHEADAVIQPLGQSFLTGERPSLHARGSLMRVTPTGSGRSKRGSASAPSLSLFRKGSDEWGGDEGQIRGSQRPRRHLRQDDHENDPLKIHNRGERKNDFGIPGLLIEPELQHLCLAVEMTAAELQLRSRLGQAQGQQNEPADENAGKVEEGNEEAQDIPSSLVVPAIADRLLAAFNRGLIEPATREQRSLLKHLQKLKRKEERAMRQAKEADKDVSSSPRRQPLQHIRTQRDLDALEADLPALELLLQEVPLRLQREREAAAQEAARARGGAAVHRLRSRFPRGSVTEVDFASPSPAAAAAEGLSPSVGSVAWGTGGTRKSPSPFPPSRALPCREDQSHQSMGSTIAKGRVDLSPHSAALLVAGDRLAIALTGTSLREGGKGLQQSHQTGSPERGAEALVDPRKSKDGLLLQEADSAGDEGGKGQQRVEKGGAAVLAAVPPSWKRISVDDILLSETRRGLKEVEDGGPPHPGQGGEGTVVEREKKGSEEGRASEGSRGGMARQEQDQEHPKWDIPPVAPFPLPPLPLPPRMRPRAHRPYRSTVLDRPHHSGSLTDRPTRSLIYGRQNDFPIPPMMHSVRDLHAPSGIVAGSAQSSLQFALSLTEGADEFPIADDERHFLSLFRNENRSFAAWGRGGAANHDSGGGVFSSIISFHAHLGESCCVAGGGGAERGESGRQEEGVQEETDGGLQSGDMSRSAERGGQEMMDRAREREREQVRREALGSLREIAKAAAAVRRGGVRGDRAERQRYHQKRLPHPPAPASRRPLPLVHPSTSSGSTLPSARELPARHPHHADTLTNNPSQPKEFSSLTSLIDALPADNPRKNQPQLFSPHRPAALHVAAGSLAVSAKLLQRHRQRNQQPGDEAGCVKVLKQFSQTRPSRNPLRTHETAGQTVTAPSPSDIESPVPSKDQGVQSGGGGALVQVERQRKTASPADAQGPTGPTSGQSGLEIDGGSIVLSQRSRLPIA</sequence>
<feature type="region of interest" description="Disordered" evidence="2">
    <location>
        <begin position="1939"/>
        <end position="1963"/>
    </location>
</feature>
<feature type="region of interest" description="Disordered" evidence="2">
    <location>
        <begin position="2436"/>
        <end position="2529"/>
    </location>
</feature>
<feature type="compositionally biased region" description="Basic and acidic residues" evidence="2">
    <location>
        <begin position="702"/>
        <end position="728"/>
    </location>
</feature>
<feature type="compositionally biased region" description="Basic and acidic residues" evidence="2">
    <location>
        <begin position="1760"/>
        <end position="1776"/>
    </location>
</feature>
<feature type="region of interest" description="Disordered" evidence="2">
    <location>
        <begin position="1117"/>
        <end position="1138"/>
    </location>
</feature>
<feature type="compositionally biased region" description="Basic residues" evidence="2">
    <location>
        <begin position="1355"/>
        <end position="1369"/>
    </location>
</feature>
<feature type="compositionally biased region" description="Basic and acidic residues" evidence="2">
    <location>
        <begin position="2257"/>
        <end position="2279"/>
    </location>
</feature>
<feature type="region of interest" description="Disordered" evidence="2">
    <location>
        <begin position="609"/>
        <end position="797"/>
    </location>
</feature>
<feature type="compositionally biased region" description="Basic and acidic residues" evidence="2">
    <location>
        <begin position="1163"/>
        <end position="1195"/>
    </location>
</feature>
<feature type="compositionally biased region" description="Low complexity" evidence="2">
    <location>
        <begin position="1334"/>
        <end position="1352"/>
    </location>
</feature>
<feature type="compositionally biased region" description="Acidic residues" evidence="2">
    <location>
        <begin position="1008"/>
        <end position="1018"/>
    </location>
</feature>
<feature type="compositionally biased region" description="Basic and acidic residues" evidence="2">
    <location>
        <begin position="1029"/>
        <end position="1039"/>
    </location>
</feature>
<feature type="region of interest" description="Disordered" evidence="2">
    <location>
        <begin position="841"/>
        <end position="877"/>
    </location>
</feature>
<feature type="compositionally biased region" description="Basic and acidic residues" evidence="2">
    <location>
        <begin position="428"/>
        <end position="457"/>
    </location>
</feature>
<organism evidence="3">
    <name type="scientific">Chromera velia CCMP2878</name>
    <dbReference type="NCBI Taxonomy" id="1169474"/>
    <lineage>
        <taxon>Eukaryota</taxon>
        <taxon>Sar</taxon>
        <taxon>Alveolata</taxon>
        <taxon>Colpodellida</taxon>
        <taxon>Chromeraceae</taxon>
        <taxon>Chromera</taxon>
    </lineage>
</organism>
<feature type="region of interest" description="Disordered" evidence="2">
    <location>
        <begin position="1691"/>
        <end position="1721"/>
    </location>
</feature>
<evidence type="ECO:0000256" key="2">
    <source>
        <dbReference type="SAM" id="MobiDB-lite"/>
    </source>
</evidence>
<feature type="region of interest" description="Disordered" evidence="2">
    <location>
        <begin position="899"/>
        <end position="1084"/>
    </location>
</feature>
<feature type="compositionally biased region" description="Polar residues" evidence="2">
    <location>
        <begin position="2451"/>
        <end position="2460"/>
    </location>
</feature>
<feature type="compositionally biased region" description="Basic and acidic residues" evidence="2">
    <location>
        <begin position="940"/>
        <end position="949"/>
    </location>
</feature>
<feature type="region of interest" description="Disordered" evidence="2">
    <location>
        <begin position="1755"/>
        <end position="1785"/>
    </location>
</feature>
<feature type="compositionally biased region" description="Basic and acidic residues" evidence="2">
    <location>
        <begin position="519"/>
        <end position="534"/>
    </location>
</feature>
<proteinExistence type="predicted"/>
<feature type="region of interest" description="Disordered" evidence="2">
    <location>
        <begin position="1872"/>
        <end position="1904"/>
    </location>
</feature>
<feature type="region of interest" description="Disordered" evidence="2">
    <location>
        <begin position="1150"/>
        <end position="1257"/>
    </location>
</feature>
<feature type="region of interest" description="Disordered" evidence="2">
    <location>
        <begin position="2227"/>
        <end position="2279"/>
    </location>
</feature>
<feature type="region of interest" description="Disordered" evidence="2">
    <location>
        <begin position="1579"/>
        <end position="1655"/>
    </location>
</feature>
<feature type="region of interest" description="Disordered" evidence="2">
    <location>
        <begin position="416"/>
        <end position="488"/>
    </location>
</feature>
<feature type="compositionally biased region" description="Basic and acidic residues" evidence="2">
    <location>
        <begin position="2040"/>
        <end position="2055"/>
    </location>
</feature>
<keyword evidence="1" id="KW-0175">Coiled coil</keyword>
<feature type="compositionally biased region" description="Basic and acidic residues" evidence="2">
    <location>
        <begin position="249"/>
        <end position="260"/>
    </location>
</feature>
<feature type="compositionally biased region" description="Low complexity" evidence="2">
    <location>
        <begin position="1220"/>
        <end position="1234"/>
    </location>
</feature>
<name>A0A0G4IEY2_9ALVE</name>
<dbReference type="VEuPathDB" id="CryptoDB:Cvel_2405"/>
<feature type="region of interest" description="Disordered" evidence="2">
    <location>
        <begin position="505"/>
        <end position="557"/>
    </location>
</feature>
<feature type="compositionally biased region" description="Polar residues" evidence="2">
    <location>
        <begin position="684"/>
        <end position="695"/>
    </location>
</feature>
<evidence type="ECO:0000256" key="1">
    <source>
        <dbReference type="SAM" id="Coils"/>
    </source>
</evidence>
<dbReference type="EMBL" id="CDMZ01005898">
    <property type="protein sequence ID" value="CEM55654.1"/>
    <property type="molecule type" value="Genomic_DNA"/>
</dbReference>
<gene>
    <name evidence="3" type="ORF">Cvel_2405</name>
</gene>
<feature type="compositionally biased region" description="Low complexity" evidence="2">
    <location>
        <begin position="853"/>
        <end position="868"/>
    </location>
</feature>
<protein>
    <submittedName>
        <fullName evidence="3">Uncharacterized protein</fullName>
    </submittedName>
</protein>
<feature type="compositionally biased region" description="Pro residues" evidence="2">
    <location>
        <begin position="2077"/>
        <end position="2091"/>
    </location>
</feature>
<feature type="compositionally biased region" description="Polar residues" evidence="2">
    <location>
        <begin position="1209"/>
        <end position="1219"/>
    </location>
</feature>